<feature type="region of interest" description="Disordered" evidence="1">
    <location>
        <begin position="119"/>
        <end position="140"/>
    </location>
</feature>
<dbReference type="AlphaFoldDB" id="A0A6M4IK63"/>
<gene>
    <name evidence="2" type="ORF">HKW67_01305</name>
</gene>
<name>A0A6M4IK63_9BACT</name>
<dbReference type="NCBIfam" id="TIGR02436">
    <property type="entry name" value="four helix bundle protein"/>
    <property type="match status" value="1"/>
</dbReference>
<keyword evidence="3" id="KW-1185">Reference proteome</keyword>
<dbReference type="CDD" id="cd16377">
    <property type="entry name" value="23S_rRNA_IVP_like"/>
    <property type="match status" value="1"/>
</dbReference>
<dbReference type="Gene3D" id="1.20.1440.60">
    <property type="entry name" value="23S rRNA-intervening sequence"/>
    <property type="match status" value="1"/>
</dbReference>
<dbReference type="InterPro" id="IPR036583">
    <property type="entry name" value="23S_rRNA_IVS_sf"/>
</dbReference>
<dbReference type="PANTHER" id="PTHR38471:SF2">
    <property type="entry name" value="FOUR HELIX BUNDLE PROTEIN"/>
    <property type="match status" value="1"/>
</dbReference>
<reference evidence="2 3" key="1">
    <citation type="submission" date="2020-05" db="EMBL/GenBank/DDBJ databases">
        <title>Complete genome sequence of Gemmatimonas greenlandica TET16.</title>
        <authorList>
            <person name="Zeng Y."/>
        </authorList>
    </citation>
    <scope>NUCLEOTIDE SEQUENCE [LARGE SCALE GENOMIC DNA]</scope>
    <source>
        <strain evidence="2 3">TET16</strain>
    </source>
</reference>
<evidence type="ECO:0000313" key="3">
    <source>
        <dbReference type="Proteomes" id="UP000500938"/>
    </source>
</evidence>
<evidence type="ECO:0000256" key="1">
    <source>
        <dbReference type="SAM" id="MobiDB-lite"/>
    </source>
</evidence>
<dbReference type="EMBL" id="CP053085">
    <property type="protein sequence ID" value="QJR34249.1"/>
    <property type="molecule type" value="Genomic_DNA"/>
</dbReference>
<sequence>MQDPANIQAWHRAIELAVRVHRITRSIRRAEAPGLASQLRRAVGSIPTNIAEGVGQPTAADCARFLSYAISSAFEVESHLVLAEKLGLRLPGIGDAIDETRQVRRMTYGLRQHFVRKAADEKAAAKGKEASRPSDLPPPP</sequence>
<dbReference type="InterPro" id="IPR012657">
    <property type="entry name" value="23S_rRNA-intervening_sequence"/>
</dbReference>
<dbReference type="KEGG" id="ggr:HKW67_01305"/>
<feature type="compositionally biased region" description="Basic and acidic residues" evidence="1">
    <location>
        <begin position="119"/>
        <end position="132"/>
    </location>
</feature>
<dbReference type="Proteomes" id="UP000500938">
    <property type="component" value="Chromosome"/>
</dbReference>
<dbReference type="RefSeq" id="WP_171223675.1">
    <property type="nucleotide sequence ID" value="NZ_CP053085.1"/>
</dbReference>
<dbReference type="Pfam" id="PF05635">
    <property type="entry name" value="23S_rRNA_IVP"/>
    <property type="match status" value="1"/>
</dbReference>
<proteinExistence type="predicted"/>
<organism evidence="2 3">
    <name type="scientific">Gemmatimonas groenlandica</name>
    <dbReference type="NCBI Taxonomy" id="2732249"/>
    <lineage>
        <taxon>Bacteria</taxon>
        <taxon>Pseudomonadati</taxon>
        <taxon>Gemmatimonadota</taxon>
        <taxon>Gemmatimonadia</taxon>
        <taxon>Gemmatimonadales</taxon>
        <taxon>Gemmatimonadaceae</taxon>
        <taxon>Gemmatimonas</taxon>
    </lineage>
</organism>
<dbReference type="PANTHER" id="PTHR38471">
    <property type="entry name" value="FOUR HELIX BUNDLE PROTEIN"/>
    <property type="match status" value="1"/>
</dbReference>
<accession>A0A6M4IK63</accession>
<dbReference type="SUPFAM" id="SSF158446">
    <property type="entry name" value="IVS-encoded protein-like"/>
    <property type="match status" value="1"/>
</dbReference>
<evidence type="ECO:0000313" key="2">
    <source>
        <dbReference type="EMBL" id="QJR34249.1"/>
    </source>
</evidence>
<protein>
    <submittedName>
        <fullName evidence="2">Four helix bundle protein</fullName>
    </submittedName>
</protein>